<accession>A0ACA9QD37</accession>
<evidence type="ECO:0000313" key="1">
    <source>
        <dbReference type="EMBL" id="CAG8747854.1"/>
    </source>
</evidence>
<evidence type="ECO:0000313" key="2">
    <source>
        <dbReference type="Proteomes" id="UP000789366"/>
    </source>
</evidence>
<reference evidence="1" key="1">
    <citation type="submission" date="2021-06" db="EMBL/GenBank/DDBJ databases">
        <authorList>
            <person name="Kallberg Y."/>
            <person name="Tangrot J."/>
            <person name="Rosling A."/>
        </authorList>
    </citation>
    <scope>NUCLEOTIDE SEQUENCE</scope>
    <source>
        <strain evidence="1">28 12/20/2015</strain>
    </source>
</reference>
<comment type="caution">
    <text evidence="1">The sequence shown here is derived from an EMBL/GenBank/DDBJ whole genome shotgun (WGS) entry which is preliminary data.</text>
</comment>
<feature type="non-terminal residue" evidence="1">
    <location>
        <position position="58"/>
    </location>
</feature>
<dbReference type="EMBL" id="CAJVPW010041234">
    <property type="protein sequence ID" value="CAG8747854.1"/>
    <property type="molecule type" value="Genomic_DNA"/>
</dbReference>
<proteinExistence type="predicted"/>
<keyword evidence="2" id="KW-1185">Reference proteome</keyword>
<protein>
    <submittedName>
        <fullName evidence="1">2519_t:CDS:1</fullName>
    </submittedName>
</protein>
<gene>
    <name evidence="1" type="ORF">SPELUC_LOCUS14260</name>
</gene>
<sequence length="58" mass="6840">DCEKVFQSTVVRIKQRKKETDTFKCTNAVSVQKKLKTDEEIFVNENTIKQTLCRYGLR</sequence>
<organism evidence="1 2">
    <name type="scientific">Cetraspora pellucida</name>
    <dbReference type="NCBI Taxonomy" id="1433469"/>
    <lineage>
        <taxon>Eukaryota</taxon>
        <taxon>Fungi</taxon>
        <taxon>Fungi incertae sedis</taxon>
        <taxon>Mucoromycota</taxon>
        <taxon>Glomeromycotina</taxon>
        <taxon>Glomeromycetes</taxon>
        <taxon>Diversisporales</taxon>
        <taxon>Gigasporaceae</taxon>
        <taxon>Cetraspora</taxon>
    </lineage>
</organism>
<dbReference type="Proteomes" id="UP000789366">
    <property type="component" value="Unassembled WGS sequence"/>
</dbReference>
<name>A0ACA9QD37_9GLOM</name>
<feature type="non-terminal residue" evidence="1">
    <location>
        <position position="1"/>
    </location>
</feature>